<evidence type="ECO:0000256" key="5">
    <source>
        <dbReference type="ARBA" id="ARBA00022679"/>
    </source>
</evidence>
<dbReference type="GO" id="GO:0006782">
    <property type="term" value="P:protoporphyrinogen IX biosynthetic process"/>
    <property type="evidence" value="ECO:0007669"/>
    <property type="project" value="UniProtKB-UniRule"/>
</dbReference>
<evidence type="ECO:0000256" key="2">
    <source>
        <dbReference type="ARBA" id="ARBA00004735"/>
    </source>
</evidence>
<sequence>MAQKLRIGTRGSKLALVQTTMVADGLKAAHPGLDVEIVVIQSSADWKPEQGETRLSEAEGGKGLFAREIEQAILAGAVDCGVHSMKDMASFLPEGLQVVHVLDRADPRDALLAHDGIKAIADLPQGAVVGTASLRRQAMLLAIRPDLKIVPLRGNVPTRIEKLRSKQVDATILALAGLNRLGLAHEASCTIDADTMLPAAGQGIVGIETRVGDTQTMALLDAIHNRETGLVLAAERAALQVLDGSCHTPIGAHATLNGDQLHLRVLVASGDGVQVFTDEQSGPVHVDHDAALIGQVVGARLKSRLPDGILQ</sequence>
<dbReference type="InterPro" id="IPR022419">
    <property type="entry name" value="Porphobilin_deaminase_cofac_BS"/>
</dbReference>
<dbReference type="SUPFAM" id="SSF54782">
    <property type="entry name" value="Porphobilinogen deaminase (hydroxymethylbilane synthase), C-terminal domain"/>
    <property type="match status" value="1"/>
</dbReference>
<organism evidence="11 12">
    <name type="scientific">Micavibrio aeruginosavorus (strain ARL-13)</name>
    <dbReference type="NCBI Taxonomy" id="856793"/>
    <lineage>
        <taxon>Bacteria</taxon>
        <taxon>Pseudomonadati</taxon>
        <taxon>Bdellovibrionota</taxon>
        <taxon>Bdellovibrionia</taxon>
        <taxon>Bdellovibrionales</taxon>
        <taxon>Pseudobdellovibrionaceae</taxon>
        <taxon>Micavibrio</taxon>
    </lineage>
</organism>
<evidence type="ECO:0000256" key="7">
    <source>
        <dbReference type="ARBA" id="ARBA00048169"/>
    </source>
</evidence>
<evidence type="ECO:0000259" key="10">
    <source>
        <dbReference type="Pfam" id="PF03900"/>
    </source>
</evidence>
<dbReference type="PRINTS" id="PR00151">
    <property type="entry name" value="PORPHBDMNASE"/>
</dbReference>
<dbReference type="PANTHER" id="PTHR11557:SF0">
    <property type="entry name" value="PORPHOBILINOGEN DEAMINASE"/>
    <property type="match status" value="1"/>
</dbReference>
<accession>G2KS96</accession>
<dbReference type="InterPro" id="IPR022418">
    <property type="entry name" value="Porphobilinogen_deaminase_C"/>
</dbReference>
<dbReference type="KEGG" id="mai:MICA_436"/>
<dbReference type="EMBL" id="CP002382">
    <property type="protein sequence ID" value="AEP08779.1"/>
    <property type="molecule type" value="Genomic_DNA"/>
</dbReference>
<dbReference type="PIRSF" id="PIRSF001438">
    <property type="entry name" value="4pyrrol_synth_OHMeBilane_synth"/>
    <property type="match status" value="1"/>
</dbReference>
<dbReference type="HAMAP" id="MF_00260">
    <property type="entry name" value="Porphobil_deam"/>
    <property type="match status" value="1"/>
</dbReference>
<evidence type="ECO:0000313" key="11">
    <source>
        <dbReference type="EMBL" id="AEP08779.1"/>
    </source>
</evidence>
<gene>
    <name evidence="8 11" type="primary">hemC</name>
    <name evidence="11" type="ordered locus">MICA_436</name>
</gene>
<dbReference type="InterPro" id="IPR036803">
    <property type="entry name" value="Porphobilinogen_deaminase_C_sf"/>
</dbReference>
<name>G2KS96_MICAA</name>
<evidence type="ECO:0000256" key="8">
    <source>
        <dbReference type="HAMAP-Rule" id="MF_00260"/>
    </source>
</evidence>
<comment type="subunit">
    <text evidence="4 8">Monomer.</text>
</comment>
<dbReference type="FunFam" id="3.40.190.10:FF:000005">
    <property type="entry name" value="Porphobilinogen deaminase"/>
    <property type="match status" value="1"/>
</dbReference>
<protein>
    <recommendedName>
        <fullName evidence="8">Porphobilinogen deaminase</fullName>
        <shortName evidence="8">PBG</shortName>
        <ecNumber evidence="8">2.5.1.61</ecNumber>
    </recommendedName>
    <alternativeName>
        <fullName evidence="8">Hydroxymethylbilane synthase</fullName>
        <shortName evidence="8">HMBS</shortName>
    </alternativeName>
    <alternativeName>
        <fullName evidence="8">Pre-uroporphyrinogen synthase</fullName>
    </alternativeName>
</protein>
<dbReference type="SUPFAM" id="SSF53850">
    <property type="entry name" value="Periplasmic binding protein-like II"/>
    <property type="match status" value="1"/>
</dbReference>
<dbReference type="RefSeq" id="WP_014102002.1">
    <property type="nucleotide sequence ID" value="NC_016026.1"/>
</dbReference>
<evidence type="ECO:0000259" key="9">
    <source>
        <dbReference type="Pfam" id="PF01379"/>
    </source>
</evidence>
<feature type="domain" description="Porphobilinogen deaminase N-terminal" evidence="9">
    <location>
        <begin position="5"/>
        <end position="217"/>
    </location>
</feature>
<comment type="miscellaneous">
    <text evidence="8">The porphobilinogen subunits are added to the dipyrromethane group.</text>
</comment>
<dbReference type="UniPathway" id="UPA00251">
    <property type="reaction ID" value="UER00319"/>
</dbReference>
<keyword evidence="12" id="KW-1185">Reference proteome</keyword>
<dbReference type="Gene3D" id="3.40.190.10">
    <property type="entry name" value="Periplasmic binding protein-like II"/>
    <property type="match status" value="2"/>
</dbReference>
<reference evidence="11 12" key="1">
    <citation type="journal article" date="2011" name="BMC Genomics">
        <title>Genomic insights into an obligate epibiotic bacterial predator: Micavibrio aeruginosavorus ARL-13.</title>
        <authorList>
            <person name="Wang Z."/>
            <person name="Kadouri D."/>
            <person name="Wu M."/>
        </authorList>
    </citation>
    <scope>NUCLEOTIDE SEQUENCE [LARGE SCALE GENOMIC DNA]</scope>
    <source>
        <strain evidence="11 12">ARL-13</strain>
    </source>
</reference>
<dbReference type="Gene3D" id="3.30.160.40">
    <property type="entry name" value="Porphobilinogen deaminase, C-terminal domain"/>
    <property type="match status" value="1"/>
</dbReference>
<dbReference type="eggNOG" id="COG0181">
    <property type="taxonomic scope" value="Bacteria"/>
</dbReference>
<dbReference type="NCBIfam" id="TIGR00212">
    <property type="entry name" value="hemC"/>
    <property type="match status" value="1"/>
</dbReference>
<dbReference type="InterPro" id="IPR022417">
    <property type="entry name" value="Porphobilin_deaminase_N"/>
</dbReference>
<dbReference type="OrthoDB" id="9810298at2"/>
<comment type="pathway">
    <text evidence="2 8">Porphyrin-containing compound metabolism; protoporphyrin-IX biosynthesis; coproporphyrinogen-III from 5-aminolevulinate: step 2/4.</text>
</comment>
<dbReference type="PROSITE" id="PS00533">
    <property type="entry name" value="PORPHOBILINOGEN_DEAM"/>
    <property type="match status" value="1"/>
</dbReference>
<dbReference type="EC" id="2.5.1.61" evidence="8"/>
<dbReference type="GO" id="GO:0004418">
    <property type="term" value="F:hydroxymethylbilane synthase activity"/>
    <property type="evidence" value="ECO:0007669"/>
    <property type="project" value="UniProtKB-UniRule"/>
</dbReference>
<keyword evidence="5 8" id="KW-0808">Transferase</keyword>
<evidence type="ECO:0000256" key="1">
    <source>
        <dbReference type="ARBA" id="ARBA00002869"/>
    </source>
</evidence>
<dbReference type="InterPro" id="IPR000860">
    <property type="entry name" value="HemC"/>
</dbReference>
<evidence type="ECO:0000256" key="6">
    <source>
        <dbReference type="ARBA" id="ARBA00023244"/>
    </source>
</evidence>
<keyword evidence="6 8" id="KW-0627">Porphyrin biosynthesis</keyword>
<comment type="function">
    <text evidence="1 8">Tetrapolymerization of the monopyrrole PBG into the hydroxymethylbilane pre-uroporphyrinogen in several discrete steps.</text>
</comment>
<dbReference type="STRING" id="856793.MICA_436"/>
<feature type="modified residue" description="S-(dipyrrolylmethanemethyl)cysteine" evidence="8">
    <location>
        <position position="246"/>
    </location>
</feature>
<comment type="cofactor">
    <cofactor evidence="8">
        <name>dipyrromethane</name>
        <dbReference type="ChEBI" id="CHEBI:60342"/>
    </cofactor>
    <text evidence="8">Binds 1 dipyrromethane group covalently.</text>
</comment>
<dbReference type="Pfam" id="PF01379">
    <property type="entry name" value="Porphobil_deam"/>
    <property type="match status" value="1"/>
</dbReference>
<evidence type="ECO:0000313" key="12">
    <source>
        <dbReference type="Proteomes" id="UP000009286"/>
    </source>
</evidence>
<evidence type="ECO:0000256" key="4">
    <source>
        <dbReference type="ARBA" id="ARBA00011245"/>
    </source>
</evidence>
<dbReference type="AlphaFoldDB" id="G2KS96"/>
<dbReference type="HOGENOM" id="CLU_019704_0_2_5"/>
<evidence type="ECO:0000256" key="3">
    <source>
        <dbReference type="ARBA" id="ARBA00005638"/>
    </source>
</evidence>
<dbReference type="Proteomes" id="UP000009286">
    <property type="component" value="Chromosome"/>
</dbReference>
<proteinExistence type="inferred from homology"/>
<dbReference type="GO" id="GO:0005737">
    <property type="term" value="C:cytoplasm"/>
    <property type="evidence" value="ECO:0007669"/>
    <property type="project" value="UniProtKB-UniRule"/>
</dbReference>
<comment type="catalytic activity">
    <reaction evidence="7 8">
        <text>4 porphobilinogen + H2O = hydroxymethylbilane + 4 NH4(+)</text>
        <dbReference type="Rhea" id="RHEA:13185"/>
        <dbReference type="ChEBI" id="CHEBI:15377"/>
        <dbReference type="ChEBI" id="CHEBI:28938"/>
        <dbReference type="ChEBI" id="CHEBI:57845"/>
        <dbReference type="ChEBI" id="CHEBI:58126"/>
        <dbReference type="EC" id="2.5.1.61"/>
    </reaction>
</comment>
<dbReference type="PANTHER" id="PTHR11557">
    <property type="entry name" value="PORPHOBILINOGEN DEAMINASE"/>
    <property type="match status" value="1"/>
</dbReference>
<dbReference type="Pfam" id="PF03900">
    <property type="entry name" value="Porphobil_deamC"/>
    <property type="match status" value="1"/>
</dbReference>
<comment type="similarity">
    <text evidence="3 8">Belongs to the HMBS family.</text>
</comment>
<feature type="domain" description="Porphobilinogen deaminase C-terminal" evidence="10">
    <location>
        <begin position="233"/>
        <end position="302"/>
    </location>
</feature>